<protein>
    <submittedName>
        <fullName evidence="6">Transmembrane protein</fullName>
    </submittedName>
</protein>
<dbReference type="InterPro" id="IPR003798">
    <property type="entry name" value="DNA_recombination_RmuC"/>
</dbReference>
<comment type="caution">
    <text evidence="6">The sequence shown here is derived from an EMBL/GenBank/DDBJ whole genome shotgun (WGS) entry which is preliminary data.</text>
</comment>
<dbReference type="GO" id="GO:0006310">
    <property type="term" value="P:DNA recombination"/>
    <property type="evidence" value="ECO:0007669"/>
    <property type="project" value="UniProtKB-KW"/>
</dbReference>
<keyword evidence="5" id="KW-1133">Transmembrane helix</keyword>
<dbReference type="Proteomes" id="UP000054618">
    <property type="component" value="Unassembled WGS sequence"/>
</dbReference>
<dbReference type="PATRIC" id="fig|45073.5.peg.1282"/>
<dbReference type="OrthoDB" id="9765111at2"/>
<dbReference type="Gene3D" id="1.20.120.20">
    <property type="entry name" value="Apolipoprotein"/>
    <property type="match status" value="1"/>
</dbReference>
<keyword evidence="5" id="KW-0472">Membrane</keyword>
<keyword evidence="4" id="KW-0233">DNA recombination</keyword>
<evidence type="ECO:0000256" key="1">
    <source>
        <dbReference type="ARBA" id="ARBA00003416"/>
    </source>
</evidence>
<evidence type="ECO:0000256" key="2">
    <source>
        <dbReference type="ARBA" id="ARBA00009840"/>
    </source>
</evidence>
<feature type="transmembrane region" description="Helical" evidence="5">
    <location>
        <begin position="12"/>
        <end position="29"/>
    </location>
</feature>
<organism evidence="6 7">
    <name type="scientific">Legionella quinlivanii</name>
    <dbReference type="NCBI Taxonomy" id="45073"/>
    <lineage>
        <taxon>Bacteria</taxon>
        <taxon>Pseudomonadati</taxon>
        <taxon>Pseudomonadota</taxon>
        <taxon>Gammaproteobacteria</taxon>
        <taxon>Legionellales</taxon>
        <taxon>Legionellaceae</taxon>
        <taxon>Legionella</taxon>
    </lineage>
</organism>
<dbReference type="SUPFAM" id="SSF58113">
    <property type="entry name" value="Apolipoprotein A-I"/>
    <property type="match status" value="1"/>
</dbReference>
<reference evidence="6 7" key="1">
    <citation type="submission" date="2015-11" db="EMBL/GenBank/DDBJ databases">
        <title>Genomic analysis of 38 Legionella species identifies large and diverse effector repertoires.</title>
        <authorList>
            <person name="Burstein D."/>
            <person name="Amaro F."/>
            <person name="Zusman T."/>
            <person name="Lifshitz Z."/>
            <person name="Cohen O."/>
            <person name="Gilbert J.A."/>
            <person name="Pupko T."/>
            <person name="Shuman H.A."/>
            <person name="Segal G."/>
        </authorList>
    </citation>
    <scope>NUCLEOTIDE SEQUENCE [LARGE SCALE GENOMIC DNA]</scope>
    <source>
        <strain evidence="6 7">CDC#1442-AUS-E</strain>
    </source>
</reference>
<comment type="function">
    <text evidence="1">Involved in DNA recombination.</text>
</comment>
<dbReference type="RefSeq" id="WP_058507342.1">
    <property type="nucleotide sequence ID" value="NZ_CAAAIK010000022.1"/>
</dbReference>
<name>A0A0W0Y100_9GAMM</name>
<proteinExistence type="inferred from homology"/>
<gene>
    <name evidence="6" type="ORF">Lqui_1217</name>
</gene>
<dbReference type="Gene3D" id="1.20.1260.80">
    <property type="match status" value="1"/>
</dbReference>
<keyword evidence="7" id="KW-1185">Reference proteome</keyword>
<dbReference type="STRING" id="45073.Lqui_1217"/>
<dbReference type="AlphaFoldDB" id="A0A0W0Y100"/>
<evidence type="ECO:0000256" key="5">
    <source>
        <dbReference type="SAM" id="Phobius"/>
    </source>
</evidence>
<accession>A0A0W0Y100</accession>
<evidence type="ECO:0000313" key="7">
    <source>
        <dbReference type="Proteomes" id="UP000054618"/>
    </source>
</evidence>
<sequence length="410" mass="47110">MPDLSCFFSLQGLVYTNLLQLLFLFLLIAQRGKLQRSVSLEMSQLRELFIEQVHELEMVISENASNSQQRLYELIIQNQLSAQELITKNIQQQMTDIREQINFSFRQHANGLTSHLHSLTEEIRNHLQQLTQQVNHKLAEGFEKTSSTFTDVVRRLTIIDEAQKKITELSTHVVSLQDVLQDKRSRGAFGEVQLNVLIANMLPSTHYQMQYTLSNQKRADCILFLPEPTGQVVIDAKFPLETYQKLINSNCSLADKKILQQQFRQDVSKHIKDIAEKYIISGETSDGAMMFIPAEAIFAEIHANYPEVVALSQRLKVWLVSPSTLMAVLTTAKAVLKDDATRKQVHIIQKHLHALADDFQRFEKRMDKLSKHIDQAHQDVDEVSTSARKITQRFQRIESVDLLITEDSKE</sequence>
<comment type="similarity">
    <text evidence="2">Belongs to the RmuC family.</text>
</comment>
<dbReference type="PANTHER" id="PTHR30563">
    <property type="entry name" value="DNA RECOMBINATION PROTEIN RMUC"/>
    <property type="match status" value="1"/>
</dbReference>
<evidence type="ECO:0000313" key="6">
    <source>
        <dbReference type="EMBL" id="KTD50651.1"/>
    </source>
</evidence>
<evidence type="ECO:0000256" key="4">
    <source>
        <dbReference type="ARBA" id="ARBA00023172"/>
    </source>
</evidence>
<dbReference type="Pfam" id="PF02646">
    <property type="entry name" value="RmuC"/>
    <property type="match status" value="1"/>
</dbReference>
<dbReference type="PANTHER" id="PTHR30563:SF0">
    <property type="entry name" value="DNA RECOMBINATION PROTEIN RMUC"/>
    <property type="match status" value="1"/>
</dbReference>
<keyword evidence="5 6" id="KW-0812">Transmembrane</keyword>
<evidence type="ECO:0000256" key="3">
    <source>
        <dbReference type="ARBA" id="ARBA00023054"/>
    </source>
</evidence>
<keyword evidence="3" id="KW-0175">Coiled coil</keyword>
<dbReference type="EMBL" id="LNYS01000007">
    <property type="protein sequence ID" value="KTD50651.1"/>
    <property type="molecule type" value="Genomic_DNA"/>
</dbReference>